<feature type="compositionally biased region" description="Polar residues" evidence="1">
    <location>
        <begin position="42"/>
        <end position="82"/>
    </location>
</feature>
<accession>A0ABR2J2F4</accession>
<gene>
    <name evidence="3" type="ORF">M9Y10_007833</name>
</gene>
<organism evidence="3 4">
    <name type="scientific">Tritrichomonas musculus</name>
    <dbReference type="NCBI Taxonomy" id="1915356"/>
    <lineage>
        <taxon>Eukaryota</taxon>
        <taxon>Metamonada</taxon>
        <taxon>Parabasalia</taxon>
        <taxon>Tritrichomonadida</taxon>
        <taxon>Tritrichomonadidae</taxon>
        <taxon>Tritrichomonas</taxon>
    </lineage>
</organism>
<evidence type="ECO:0000313" key="4">
    <source>
        <dbReference type="Proteomes" id="UP001470230"/>
    </source>
</evidence>
<evidence type="ECO:0000313" key="3">
    <source>
        <dbReference type="EMBL" id="KAK8872075.1"/>
    </source>
</evidence>
<name>A0ABR2J2F4_9EUKA</name>
<reference evidence="3 4" key="1">
    <citation type="submission" date="2024-04" db="EMBL/GenBank/DDBJ databases">
        <title>Tritrichomonas musculus Genome.</title>
        <authorList>
            <person name="Alves-Ferreira E."/>
            <person name="Grigg M."/>
            <person name="Lorenzi H."/>
            <person name="Galac M."/>
        </authorList>
    </citation>
    <scope>NUCLEOTIDE SEQUENCE [LARGE SCALE GENOMIC DNA]</scope>
    <source>
        <strain evidence="3 4">EAF2021</strain>
    </source>
</reference>
<protein>
    <recommendedName>
        <fullName evidence="5">Right handed beta helix domain-containing protein</fullName>
    </recommendedName>
</protein>
<feature type="transmembrane region" description="Helical" evidence="2">
    <location>
        <begin position="662"/>
        <end position="683"/>
    </location>
</feature>
<keyword evidence="4" id="KW-1185">Reference proteome</keyword>
<dbReference type="Proteomes" id="UP001470230">
    <property type="component" value="Unassembled WGS sequence"/>
</dbReference>
<dbReference type="Gene3D" id="2.60.120.260">
    <property type="entry name" value="Galactose-binding domain-like"/>
    <property type="match status" value="1"/>
</dbReference>
<feature type="compositionally biased region" description="Pro residues" evidence="1">
    <location>
        <begin position="85"/>
        <end position="94"/>
    </location>
</feature>
<comment type="caution">
    <text evidence="3">The sequence shown here is derived from an EMBL/GenBank/DDBJ whole genome shotgun (WGS) entry which is preliminary data.</text>
</comment>
<keyword evidence="2" id="KW-0812">Transmembrane</keyword>
<evidence type="ECO:0000256" key="2">
    <source>
        <dbReference type="SAM" id="Phobius"/>
    </source>
</evidence>
<evidence type="ECO:0000256" key="1">
    <source>
        <dbReference type="SAM" id="MobiDB-lite"/>
    </source>
</evidence>
<dbReference type="EMBL" id="JAPFFF010000013">
    <property type="protein sequence ID" value="KAK8872075.1"/>
    <property type="molecule type" value="Genomic_DNA"/>
</dbReference>
<evidence type="ECO:0008006" key="5">
    <source>
        <dbReference type="Google" id="ProtNLM"/>
    </source>
</evidence>
<feature type="compositionally biased region" description="Polar residues" evidence="1">
    <location>
        <begin position="348"/>
        <end position="372"/>
    </location>
</feature>
<feature type="region of interest" description="Disordered" evidence="1">
    <location>
        <begin position="42"/>
        <end position="94"/>
    </location>
</feature>
<sequence>MVVYESPYLPFVEQELIFTSVDKSIINCIYYLDEPAPATISQTPYATPTATQSPTQSATESPTQSATQSATQSPIATQTPMATPTLPPVPIPESAPVPISVSIDQMIVTGDRGCDDGTSCPSDNFATEACGKKCWSQGDHFVSYEYTFIGEGFQVYGTYAPEHRRYAIYLDDELIDKVDQQIDGERRSFALQYTSNTLPYGEHKLKIAGIGEVYEMHKITYWPSLKSKRINSTEFSKTGEWIKESDTIGGIREKTNNNGATAKKTILLSKFWVIGTRNNLYNSMNVAFGDFEANIKENASGDERENMVVYESPYLPFVEQELIFTSVDKSIINCIYYLDEPAPATISQTPYATPTATQSPTQSATESPTQSEALPDIIIVNPENTTDDRFELVVNDSSLIQVHINVSNFTNIEYNDNGGAIHLVNTTLECQNVVFTKCSTTNGGGGGIFVDNTYELKNPINLINLTFTECKANYGGAVYIHSTSYTDKVIIMGCIFNRNVADGTEGEGKKFGGSAVYLSARKGRLKSNKFTDNIGDTVVKVVNHFENNNKDKLSLLEVSECDFKTAKGTKNSLYYLRGDHGSKLQLNDCAFSGDLNPGSHHINGKEINKDSPKLMIKNCKFSENEKMNFISASLLSEDMKSQVFTDEKSSHDIRKESISKTWKIVTVTTVAVLLVSFSIIFIIKKSPSDQEEKDIEMQSDAFVL</sequence>
<feature type="region of interest" description="Disordered" evidence="1">
    <location>
        <begin position="348"/>
        <end position="373"/>
    </location>
</feature>
<dbReference type="SUPFAM" id="SSF51126">
    <property type="entry name" value="Pectin lyase-like"/>
    <property type="match status" value="1"/>
</dbReference>
<keyword evidence="2" id="KW-1133">Transmembrane helix</keyword>
<proteinExistence type="predicted"/>
<dbReference type="InterPro" id="IPR011050">
    <property type="entry name" value="Pectin_lyase_fold/virulence"/>
</dbReference>
<keyword evidence="2" id="KW-0472">Membrane</keyword>